<evidence type="ECO:0000313" key="1">
    <source>
        <dbReference type="EMBL" id="KAL3529705.1"/>
    </source>
</evidence>
<dbReference type="AlphaFoldDB" id="A0ABD3AGM6"/>
<name>A0ABD3AGM6_9GENT</name>
<sequence length="165" mass="18795">MDSAASHHVILDLSNLSLNSEYIVPDEIVIGWFKFAYHPYWLYISQKTNNVYVEFHPSLFFVKDHYTGATLMRSPSKNGVYILAGNVQISNPIPIALIDAYWTGDLDDHTSTSAFVIFIENNVLLLVLPLKQNTKLLQQLRVSSRGSTIFYMNLMFTFKTTSNPL</sequence>
<reference evidence="1 2" key="1">
    <citation type="submission" date="2024-11" db="EMBL/GenBank/DDBJ databases">
        <title>A near-complete genome assembly of Cinchona calisaya.</title>
        <authorList>
            <person name="Lian D.C."/>
            <person name="Zhao X.W."/>
            <person name="Wei L."/>
        </authorList>
    </citation>
    <scope>NUCLEOTIDE SEQUENCE [LARGE SCALE GENOMIC DNA]</scope>
    <source>
        <tissue evidence="1">Nenye</tissue>
    </source>
</reference>
<dbReference type="EMBL" id="JBJUIK010000004">
    <property type="protein sequence ID" value="KAL3529705.1"/>
    <property type="molecule type" value="Genomic_DNA"/>
</dbReference>
<comment type="caution">
    <text evidence="1">The sequence shown here is derived from an EMBL/GenBank/DDBJ whole genome shotgun (WGS) entry which is preliminary data.</text>
</comment>
<gene>
    <name evidence="1" type="ORF">ACH5RR_009027</name>
</gene>
<keyword evidence="2" id="KW-1185">Reference proteome</keyword>
<evidence type="ECO:0000313" key="2">
    <source>
        <dbReference type="Proteomes" id="UP001630127"/>
    </source>
</evidence>
<proteinExistence type="predicted"/>
<accession>A0ABD3AGM6</accession>
<protein>
    <submittedName>
        <fullName evidence="1">Uncharacterized protein</fullName>
    </submittedName>
</protein>
<dbReference type="Proteomes" id="UP001630127">
    <property type="component" value="Unassembled WGS sequence"/>
</dbReference>
<organism evidence="1 2">
    <name type="scientific">Cinchona calisaya</name>
    <dbReference type="NCBI Taxonomy" id="153742"/>
    <lineage>
        <taxon>Eukaryota</taxon>
        <taxon>Viridiplantae</taxon>
        <taxon>Streptophyta</taxon>
        <taxon>Embryophyta</taxon>
        <taxon>Tracheophyta</taxon>
        <taxon>Spermatophyta</taxon>
        <taxon>Magnoliopsida</taxon>
        <taxon>eudicotyledons</taxon>
        <taxon>Gunneridae</taxon>
        <taxon>Pentapetalae</taxon>
        <taxon>asterids</taxon>
        <taxon>lamiids</taxon>
        <taxon>Gentianales</taxon>
        <taxon>Rubiaceae</taxon>
        <taxon>Cinchonoideae</taxon>
        <taxon>Cinchoneae</taxon>
        <taxon>Cinchona</taxon>
    </lineage>
</organism>